<gene>
    <name evidence="2" type="ORF">EQU24_14825</name>
</gene>
<evidence type="ECO:0000256" key="1">
    <source>
        <dbReference type="SAM" id="Phobius"/>
    </source>
</evidence>
<proteinExistence type="predicted"/>
<dbReference type="RefSeq" id="WP_017838752.1">
    <property type="nucleotide sequence ID" value="NZ_CP035467.1"/>
</dbReference>
<dbReference type="AlphaFoldDB" id="A0A4P9UPP3"/>
<sequence length="73" mass="7674">MNSIKIIAIVLVIAGILGLAYGQFSYTKETQQAKLGPLELTVKDTETVNVPVWAGVASILVGGVLLLYAGKKS</sequence>
<organism evidence="2 3">
    <name type="scientific">Methylotuvimicrobium buryatense</name>
    <name type="common">Methylomicrobium buryatense</name>
    <dbReference type="NCBI Taxonomy" id="95641"/>
    <lineage>
        <taxon>Bacteria</taxon>
        <taxon>Pseudomonadati</taxon>
        <taxon>Pseudomonadota</taxon>
        <taxon>Gammaproteobacteria</taxon>
        <taxon>Methylococcales</taxon>
        <taxon>Methylococcaceae</taxon>
        <taxon>Methylotuvimicrobium</taxon>
    </lineage>
</organism>
<dbReference type="STRING" id="675511.GCA_000341735_00085"/>
<dbReference type="EMBL" id="CP035467">
    <property type="protein sequence ID" value="QCW83374.1"/>
    <property type="molecule type" value="Genomic_DNA"/>
</dbReference>
<keyword evidence="1" id="KW-1133">Transmembrane helix</keyword>
<evidence type="ECO:0000313" key="3">
    <source>
        <dbReference type="Proteomes" id="UP000305881"/>
    </source>
</evidence>
<keyword evidence="3" id="KW-1185">Reference proteome</keyword>
<keyword evidence="1" id="KW-0812">Transmembrane</keyword>
<feature type="transmembrane region" description="Helical" evidence="1">
    <location>
        <begin position="50"/>
        <end position="69"/>
    </location>
</feature>
<dbReference type="KEGG" id="mbur:EQU24_14825"/>
<keyword evidence="1" id="KW-0472">Membrane</keyword>
<accession>A0A4P9UPP3</accession>
<protein>
    <submittedName>
        <fullName evidence="2">Uncharacterized protein</fullName>
    </submittedName>
</protein>
<dbReference type="OrthoDB" id="5773092at2"/>
<evidence type="ECO:0000313" key="2">
    <source>
        <dbReference type="EMBL" id="QCW83374.1"/>
    </source>
</evidence>
<reference evidence="3" key="1">
    <citation type="journal article" date="2019" name="J. Bacteriol.">
        <title>A Mutagenic Screen Identifies a TonB-Dependent Receptor Required for the Lanthanide Metal Switch in the Type I Methanotroph 'Methylotuvimicrobium buryatense' 5GB1C.</title>
        <authorList>
            <person name="Groom J.D."/>
            <person name="Ford S.M."/>
            <person name="Pesesky M.W."/>
            <person name="Lidstrom M.E."/>
        </authorList>
    </citation>
    <scope>NUCLEOTIDE SEQUENCE [LARGE SCALE GENOMIC DNA]</scope>
    <source>
        <strain evidence="3">5GB1C</strain>
    </source>
</reference>
<dbReference type="Proteomes" id="UP000305881">
    <property type="component" value="Chromosome"/>
</dbReference>
<name>A0A4P9UPP3_METBY</name>